<dbReference type="OrthoDB" id="8850121at2"/>
<accession>A0A1I4X1W8</accession>
<keyword evidence="1" id="KW-0472">Membrane</keyword>
<evidence type="ECO:0000256" key="1">
    <source>
        <dbReference type="SAM" id="Phobius"/>
    </source>
</evidence>
<organism evidence="2 3">
    <name type="scientific">Marinobacter pelagius</name>
    <dbReference type="NCBI Taxonomy" id="379482"/>
    <lineage>
        <taxon>Bacteria</taxon>
        <taxon>Pseudomonadati</taxon>
        <taxon>Pseudomonadota</taxon>
        <taxon>Gammaproteobacteria</taxon>
        <taxon>Pseudomonadales</taxon>
        <taxon>Marinobacteraceae</taxon>
        <taxon>Marinobacter</taxon>
    </lineage>
</organism>
<dbReference type="PANTHER" id="PTHR39650">
    <property type="entry name" value="CDP-ARCHAEOL SYNTHASE"/>
    <property type="match status" value="1"/>
</dbReference>
<keyword evidence="3" id="KW-1185">Reference proteome</keyword>
<reference evidence="3" key="1">
    <citation type="submission" date="2016-10" db="EMBL/GenBank/DDBJ databases">
        <authorList>
            <person name="Varghese N."/>
            <person name="Submissions S."/>
        </authorList>
    </citation>
    <scope>NUCLEOTIDE SEQUENCE [LARGE SCALE GENOMIC DNA]</scope>
    <source>
        <strain evidence="3">CGMCC 1.6775</strain>
    </source>
</reference>
<name>A0A1I4X1W8_9GAMM</name>
<gene>
    <name evidence="2" type="ORF">SAMN04487961_2441</name>
</gene>
<dbReference type="Pfam" id="PF01864">
    <property type="entry name" value="CarS-like"/>
    <property type="match status" value="1"/>
</dbReference>
<dbReference type="Proteomes" id="UP000199339">
    <property type="component" value="Unassembled WGS sequence"/>
</dbReference>
<evidence type="ECO:0000313" key="3">
    <source>
        <dbReference type="Proteomes" id="UP000199339"/>
    </source>
</evidence>
<dbReference type="PANTHER" id="PTHR39650:SF1">
    <property type="entry name" value="CDP-ARCHAEOL SYNTHASE"/>
    <property type="match status" value="1"/>
</dbReference>
<protein>
    <submittedName>
        <fullName evidence="2">Putative integral membrane protein DUF46</fullName>
    </submittedName>
</protein>
<dbReference type="InterPro" id="IPR032690">
    <property type="entry name" value="CarS"/>
</dbReference>
<feature type="transmembrane region" description="Helical" evidence="1">
    <location>
        <begin position="55"/>
        <end position="85"/>
    </location>
</feature>
<dbReference type="EMBL" id="FOUR01000005">
    <property type="protein sequence ID" value="SFN19847.1"/>
    <property type="molecule type" value="Genomic_DNA"/>
</dbReference>
<dbReference type="RefSeq" id="WP_092003768.1">
    <property type="nucleotide sequence ID" value="NZ_FOUR01000005.1"/>
</dbReference>
<evidence type="ECO:0000313" key="2">
    <source>
        <dbReference type="EMBL" id="SFN19847.1"/>
    </source>
</evidence>
<sequence>MLLSLELYVMLVLANGAPVVAARILGERWDQPVDGNRLWSDRRPVLGSSKTWRGLVSGCLACALFSLVTGLGFLFGALFGFLGLLGDMISSFVKRRMGLQSSARALGLDQIPEAVLPMILAIFWLPVGWGSALLVVVLFTLSNILLSPLLHQLGIRDRPH</sequence>
<keyword evidence="1" id="KW-1133">Transmembrane helix</keyword>
<dbReference type="AlphaFoldDB" id="A0A1I4X1W8"/>
<proteinExistence type="predicted"/>
<keyword evidence="1" id="KW-0812">Transmembrane</keyword>